<name>A0A644XM14_9ZZZZ</name>
<dbReference type="CDD" id="cd01949">
    <property type="entry name" value="GGDEF"/>
    <property type="match status" value="1"/>
</dbReference>
<reference evidence="4" key="1">
    <citation type="submission" date="2019-08" db="EMBL/GenBank/DDBJ databases">
        <authorList>
            <person name="Kucharzyk K."/>
            <person name="Murdoch R.W."/>
            <person name="Higgins S."/>
            <person name="Loffler F."/>
        </authorList>
    </citation>
    <scope>NUCLEOTIDE SEQUENCE</scope>
</reference>
<dbReference type="Pfam" id="PF00563">
    <property type="entry name" value="EAL"/>
    <property type="match status" value="1"/>
</dbReference>
<dbReference type="NCBIfam" id="TIGR00254">
    <property type="entry name" value="GGDEF"/>
    <property type="match status" value="1"/>
</dbReference>
<dbReference type="SMART" id="SM00052">
    <property type="entry name" value="EAL"/>
    <property type="match status" value="1"/>
</dbReference>
<proteinExistence type="predicted"/>
<evidence type="ECO:0000259" key="2">
    <source>
        <dbReference type="PROSITE" id="PS50883"/>
    </source>
</evidence>
<evidence type="ECO:0008006" key="5">
    <source>
        <dbReference type="Google" id="ProtNLM"/>
    </source>
</evidence>
<dbReference type="SMART" id="SM00267">
    <property type="entry name" value="GGDEF"/>
    <property type="match status" value="1"/>
</dbReference>
<dbReference type="InterPro" id="IPR035919">
    <property type="entry name" value="EAL_sf"/>
</dbReference>
<feature type="domain" description="EAL" evidence="2">
    <location>
        <begin position="382"/>
        <end position="634"/>
    </location>
</feature>
<dbReference type="Pfam" id="PF00990">
    <property type="entry name" value="GGDEF"/>
    <property type="match status" value="1"/>
</dbReference>
<feature type="transmembrane region" description="Helical" evidence="1">
    <location>
        <begin position="6"/>
        <end position="24"/>
    </location>
</feature>
<protein>
    <recommendedName>
        <fullName evidence="5">EAL domain-containing protein</fullName>
    </recommendedName>
</protein>
<evidence type="ECO:0000259" key="3">
    <source>
        <dbReference type="PROSITE" id="PS50887"/>
    </source>
</evidence>
<dbReference type="InterPro" id="IPR050706">
    <property type="entry name" value="Cyclic-di-GMP_PDE-like"/>
</dbReference>
<feature type="transmembrane region" description="Helical" evidence="1">
    <location>
        <begin position="70"/>
        <end position="89"/>
    </location>
</feature>
<feature type="transmembrane region" description="Helical" evidence="1">
    <location>
        <begin position="195"/>
        <end position="213"/>
    </location>
</feature>
<dbReference type="InterPro" id="IPR000160">
    <property type="entry name" value="GGDEF_dom"/>
</dbReference>
<dbReference type="AlphaFoldDB" id="A0A644XM14"/>
<dbReference type="PROSITE" id="PS50883">
    <property type="entry name" value="EAL"/>
    <property type="match status" value="1"/>
</dbReference>
<dbReference type="InterPro" id="IPR043128">
    <property type="entry name" value="Rev_trsase/Diguanyl_cyclase"/>
</dbReference>
<organism evidence="4">
    <name type="scientific">bioreactor metagenome</name>
    <dbReference type="NCBI Taxonomy" id="1076179"/>
    <lineage>
        <taxon>unclassified sequences</taxon>
        <taxon>metagenomes</taxon>
        <taxon>ecological metagenomes</taxon>
    </lineage>
</organism>
<gene>
    <name evidence="4" type="ORF">SDC9_63603</name>
</gene>
<sequence length="644" mass="73733">MELIVAEILSLIIVSSIVFAHRYARRTREKIKEDSLLWVTYASLAYLLFSILFHLQLAGIIRLSLPMTRVLSIIHTFTIGAFILMWMLVIEKWVLQSKQTLALLAKLQWTLFGLFSFASVTDLFLHRLYQFTGSRLSGGIGVPSMLLLSCLYILIAMVCVVVSWRSVSVFSRLLFSLIISFLLLSLLFFQLFRQPYLLALSSSFILLLSYLVWQRKELTLDRLTHIPNYQAFYDKLIHITLHKERVTLLMIDIENFRLINERHGTSVGDDLLKVFAAFLQELEGAAYRVVGNRFALVFPHLTHNEIVRKVRAIKSRTEQGWMIEDIHLTFHINIAIAETPLKLNTADELVESLEFTLAAIKEKRRYSVIIFNQKLIHLRQRRLETLSVLRKAVIDTSRVIIHYQPIIDVRDNRILCAEALMRLHDDRLGMISPGEFIPLAEQVGLITKLTEIVVDKVCKLLSDHQALGLALSHVSINISAEDLASAEVAQRLLQILRRHKIDSTLIRFEVTESMLLSSLKNSQDAWKTYQDFGIQYLLDDFGTGYANLETLVERPFSTIKIDRSVVSNSRNQYQLLKVIATMLTALGKEMVAEGVETEEQLAAVKETGITNVQGYYFSKPVPEQEFLGFLTESVCMLPKNRKTN</sequence>
<keyword evidence="1" id="KW-0472">Membrane</keyword>
<dbReference type="Gene3D" id="3.20.20.450">
    <property type="entry name" value="EAL domain"/>
    <property type="match status" value="1"/>
</dbReference>
<evidence type="ECO:0000313" key="4">
    <source>
        <dbReference type="EMBL" id="MPM17215.1"/>
    </source>
</evidence>
<dbReference type="Gene3D" id="3.30.70.270">
    <property type="match status" value="1"/>
</dbReference>
<dbReference type="CDD" id="cd01948">
    <property type="entry name" value="EAL"/>
    <property type="match status" value="1"/>
</dbReference>
<feature type="transmembrane region" description="Helical" evidence="1">
    <location>
        <begin position="101"/>
        <end position="120"/>
    </location>
</feature>
<keyword evidence="1" id="KW-1133">Transmembrane helix</keyword>
<keyword evidence="1" id="KW-0812">Transmembrane</keyword>
<dbReference type="SUPFAM" id="SSF141868">
    <property type="entry name" value="EAL domain-like"/>
    <property type="match status" value="1"/>
</dbReference>
<feature type="transmembrane region" description="Helical" evidence="1">
    <location>
        <begin position="140"/>
        <end position="162"/>
    </location>
</feature>
<dbReference type="GO" id="GO:0071111">
    <property type="term" value="F:cyclic-guanylate-specific phosphodiesterase activity"/>
    <property type="evidence" value="ECO:0007669"/>
    <property type="project" value="InterPro"/>
</dbReference>
<dbReference type="PROSITE" id="PS50887">
    <property type="entry name" value="GGDEF"/>
    <property type="match status" value="1"/>
</dbReference>
<dbReference type="InterPro" id="IPR001633">
    <property type="entry name" value="EAL_dom"/>
</dbReference>
<feature type="domain" description="GGDEF" evidence="3">
    <location>
        <begin position="244"/>
        <end position="373"/>
    </location>
</feature>
<comment type="caution">
    <text evidence="4">The sequence shown here is derived from an EMBL/GenBank/DDBJ whole genome shotgun (WGS) entry which is preliminary data.</text>
</comment>
<dbReference type="InterPro" id="IPR029787">
    <property type="entry name" value="Nucleotide_cyclase"/>
</dbReference>
<dbReference type="SUPFAM" id="SSF55073">
    <property type="entry name" value="Nucleotide cyclase"/>
    <property type="match status" value="1"/>
</dbReference>
<evidence type="ECO:0000256" key="1">
    <source>
        <dbReference type="SAM" id="Phobius"/>
    </source>
</evidence>
<feature type="transmembrane region" description="Helical" evidence="1">
    <location>
        <begin position="36"/>
        <end position="58"/>
    </location>
</feature>
<dbReference type="PANTHER" id="PTHR33121:SF70">
    <property type="entry name" value="SIGNALING PROTEIN YKOW"/>
    <property type="match status" value="1"/>
</dbReference>
<dbReference type="EMBL" id="VSSQ01002755">
    <property type="protein sequence ID" value="MPM17215.1"/>
    <property type="molecule type" value="Genomic_DNA"/>
</dbReference>
<dbReference type="PANTHER" id="PTHR33121">
    <property type="entry name" value="CYCLIC DI-GMP PHOSPHODIESTERASE PDEF"/>
    <property type="match status" value="1"/>
</dbReference>
<feature type="transmembrane region" description="Helical" evidence="1">
    <location>
        <begin position="169"/>
        <end position="189"/>
    </location>
</feature>
<accession>A0A644XM14</accession>